<dbReference type="AlphaFoldDB" id="A0AA38LI70"/>
<evidence type="ECO:0000313" key="2">
    <source>
        <dbReference type="Proteomes" id="UP000824469"/>
    </source>
</evidence>
<sequence>MTVMPKETEIGASWAVDLGANGEIQRRHCPIIVENLSHPGLMLVEILCENKGIFLEIANNLRGLGLTILKGVMEVRNENIWGRFVVE</sequence>
<reference evidence="1 2" key="1">
    <citation type="journal article" date="2021" name="Nat. Plants">
        <title>The Taxus genome provides insights into paclitaxel biosynthesis.</title>
        <authorList>
            <person name="Xiong X."/>
            <person name="Gou J."/>
            <person name="Liao Q."/>
            <person name="Li Y."/>
            <person name="Zhou Q."/>
            <person name="Bi G."/>
            <person name="Li C."/>
            <person name="Du R."/>
            <person name="Wang X."/>
            <person name="Sun T."/>
            <person name="Guo L."/>
            <person name="Liang H."/>
            <person name="Lu P."/>
            <person name="Wu Y."/>
            <person name="Zhang Z."/>
            <person name="Ro D.K."/>
            <person name="Shang Y."/>
            <person name="Huang S."/>
            <person name="Yan J."/>
        </authorList>
    </citation>
    <scope>NUCLEOTIDE SEQUENCE [LARGE SCALE GENOMIC DNA]</scope>
    <source>
        <strain evidence="1">Ta-2019</strain>
    </source>
</reference>
<dbReference type="PANTHER" id="PTHR46196:SF3">
    <property type="entry name" value="TRANSCRIPTION FACTOR LHW-LIKE ISOFORM X1"/>
    <property type="match status" value="1"/>
</dbReference>
<proteinExistence type="predicted"/>
<dbReference type="EMBL" id="JAHRHJ020000002">
    <property type="protein sequence ID" value="KAH9324711.1"/>
    <property type="molecule type" value="Genomic_DNA"/>
</dbReference>
<dbReference type="PANTHER" id="PTHR46196">
    <property type="entry name" value="TRANSCRIPTION FACTOR BHLH155-LIKE ISOFORM X1-RELATED"/>
    <property type="match status" value="1"/>
</dbReference>
<feature type="non-terminal residue" evidence="1">
    <location>
        <position position="87"/>
    </location>
</feature>
<dbReference type="GO" id="GO:0003700">
    <property type="term" value="F:DNA-binding transcription factor activity"/>
    <property type="evidence" value="ECO:0007669"/>
    <property type="project" value="InterPro"/>
</dbReference>
<organism evidence="1 2">
    <name type="scientific">Taxus chinensis</name>
    <name type="common">Chinese yew</name>
    <name type="synonym">Taxus wallichiana var. chinensis</name>
    <dbReference type="NCBI Taxonomy" id="29808"/>
    <lineage>
        <taxon>Eukaryota</taxon>
        <taxon>Viridiplantae</taxon>
        <taxon>Streptophyta</taxon>
        <taxon>Embryophyta</taxon>
        <taxon>Tracheophyta</taxon>
        <taxon>Spermatophyta</taxon>
        <taxon>Pinopsida</taxon>
        <taxon>Pinidae</taxon>
        <taxon>Conifers II</taxon>
        <taxon>Cupressales</taxon>
        <taxon>Taxaceae</taxon>
        <taxon>Taxus</taxon>
    </lineage>
</organism>
<keyword evidence="2" id="KW-1185">Reference proteome</keyword>
<dbReference type="Proteomes" id="UP000824469">
    <property type="component" value="Unassembled WGS sequence"/>
</dbReference>
<evidence type="ECO:0000313" key="1">
    <source>
        <dbReference type="EMBL" id="KAH9324711.1"/>
    </source>
</evidence>
<dbReference type="InterPro" id="IPR043561">
    <property type="entry name" value="LHW-like"/>
</dbReference>
<gene>
    <name evidence="1" type="ORF">KI387_004889</name>
</gene>
<protein>
    <submittedName>
        <fullName evidence="1">Uncharacterized protein</fullName>
    </submittedName>
</protein>
<accession>A0AA38LI70</accession>
<comment type="caution">
    <text evidence="1">The sequence shown here is derived from an EMBL/GenBank/DDBJ whole genome shotgun (WGS) entry which is preliminary data.</text>
</comment>
<name>A0AA38LI70_TAXCH</name>